<proteinExistence type="predicted"/>
<feature type="signal peptide" evidence="1">
    <location>
        <begin position="1"/>
        <end position="27"/>
    </location>
</feature>
<gene>
    <name evidence="2" type="ORF">ETD85_00155</name>
</gene>
<keyword evidence="3" id="KW-1185">Reference proteome</keyword>
<evidence type="ECO:0000256" key="1">
    <source>
        <dbReference type="SAM" id="SignalP"/>
    </source>
</evidence>
<keyword evidence="1" id="KW-0732">Signal</keyword>
<dbReference type="RefSeq" id="WP_138687484.1">
    <property type="nucleotide sequence ID" value="NZ_JBHSAZ010000052.1"/>
</dbReference>
<dbReference type="EMBL" id="VCKX01000001">
    <property type="protein sequence ID" value="TMR39828.1"/>
    <property type="molecule type" value="Genomic_DNA"/>
</dbReference>
<name>A0A5S4H3I4_9ACTN</name>
<organism evidence="2 3">
    <name type="scientific">Nonomuraea zeae</name>
    <dbReference type="NCBI Taxonomy" id="1642303"/>
    <lineage>
        <taxon>Bacteria</taxon>
        <taxon>Bacillati</taxon>
        <taxon>Actinomycetota</taxon>
        <taxon>Actinomycetes</taxon>
        <taxon>Streptosporangiales</taxon>
        <taxon>Streptosporangiaceae</taxon>
        <taxon>Nonomuraea</taxon>
    </lineage>
</organism>
<evidence type="ECO:0000313" key="2">
    <source>
        <dbReference type="EMBL" id="TMR39828.1"/>
    </source>
</evidence>
<reference evidence="2 3" key="1">
    <citation type="submission" date="2019-05" db="EMBL/GenBank/DDBJ databases">
        <title>Draft genome sequence of Nonomuraea zeae DSM 100528.</title>
        <authorList>
            <person name="Saricaoglu S."/>
            <person name="Isik K."/>
        </authorList>
    </citation>
    <scope>NUCLEOTIDE SEQUENCE [LARGE SCALE GENOMIC DNA]</scope>
    <source>
        <strain evidence="2 3">DSM 100528</strain>
    </source>
</reference>
<dbReference type="AlphaFoldDB" id="A0A5S4H3I4"/>
<dbReference type="Proteomes" id="UP000306628">
    <property type="component" value="Unassembled WGS sequence"/>
</dbReference>
<evidence type="ECO:0000313" key="3">
    <source>
        <dbReference type="Proteomes" id="UP000306628"/>
    </source>
</evidence>
<protein>
    <submittedName>
        <fullName evidence="2">Uncharacterized protein</fullName>
    </submittedName>
</protein>
<sequence length="201" mass="21302">MRLRQLVLAVLMVCLGATWIGASPAQAAPLRAQSVDVYLGGVDLSGYCRTLGYQGAKRIGQHGIGDWRCYNASAEASLSVISACQWQFKPLVAAGYPVTAGTNGDSAGEWKCHATAGSTEFYRSMNLAGFCGSIGYNGAKHTGDNVTGWRCYLNSGATIPLDLHAACTWQHAAKVAVGYTVVAVWESYADSFKINCRGAHA</sequence>
<feature type="chain" id="PRO_5024343917" evidence="1">
    <location>
        <begin position="28"/>
        <end position="201"/>
    </location>
</feature>
<dbReference type="OrthoDB" id="3544273at2"/>
<accession>A0A5S4H3I4</accession>
<comment type="caution">
    <text evidence="2">The sequence shown here is derived from an EMBL/GenBank/DDBJ whole genome shotgun (WGS) entry which is preliminary data.</text>
</comment>